<keyword evidence="1" id="KW-0472">Membrane</keyword>
<keyword evidence="1" id="KW-1133">Transmembrane helix</keyword>
<accession>A0A2U2JCX5</accession>
<dbReference type="RefSeq" id="WP_109404505.1">
    <property type="nucleotide sequence ID" value="NZ_QFFG01000002.1"/>
</dbReference>
<feature type="transmembrane region" description="Helical" evidence="1">
    <location>
        <begin position="87"/>
        <end position="105"/>
    </location>
</feature>
<keyword evidence="3" id="KW-1185">Reference proteome</keyword>
<feature type="transmembrane region" description="Helical" evidence="1">
    <location>
        <begin position="5"/>
        <end position="26"/>
    </location>
</feature>
<sequence>MIQKIFIGILFGTLIGMFITSLFLFHQTNIIDLFLTKITATSIVTGVFCGIYAHLSKSKLQVFLISIIIGSIVFYTKYLITGHHFDPLTMGIFVGAMLGGTFAIIKKVQSRYRTYKRFKRLRKS</sequence>
<dbReference type="AlphaFoldDB" id="A0A2U2JCX5"/>
<evidence type="ECO:0000256" key="1">
    <source>
        <dbReference type="SAM" id="Phobius"/>
    </source>
</evidence>
<organism evidence="2 3">
    <name type="scientific">Polaribacter aquimarinus</name>
    <dbReference type="NCBI Taxonomy" id="2100726"/>
    <lineage>
        <taxon>Bacteria</taxon>
        <taxon>Pseudomonadati</taxon>
        <taxon>Bacteroidota</taxon>
        <taxon>Flavobacteriia</taxon>
        <taxon>Flavobacteriales</taxon>
        <taxon>Flavobacteriaceae</taxon>
    </lineage>
</organism>
<feature type="transmembrane region" description="Helical" evidence="1">
    <location>
        <begin position="62"/>
        <end position="81"/>
    </location>
</feature>
<proteinExistence type="predicted"/>
<dbReference type="OrthoDB" id="1202432at2"/>
<comment type="caution">
    <text evidence="2">The sequence shown here is derived from an EMBL/GenBank/DDBJ whole genome shotgun (WGS) entry which is preliminary data.</text>
</comment>
<keyword evidence="1" id="KW-0812">Transmembrane</keyword>
<gene>
    <name evidence="2" type="ORF">DIS07_07025</name>
</gene>
<dbReference type="Proteomes" id="UP000245670">
    <property type="component" value="Unassembled WGS sequence"/>
</dbReference>
<feature type="transmembrane region" description="Helical" evidence="1">
    <location>
        <begin position="38"/>
        <end position="55"/>
    </location>
</feature>
<reference evidence="2 3" key="1">
    <citation type="submission" date="2018-05" db="EMBL/GenBank/DDBJ databases">
        <title>Polaribacter aquimarinus sp. nov., isolated from sediment in a sediment of sea.</title>
        <authorList>
            <person name="Lu D."/>
        </authorList>
    </citation>
    <scope>NUCLEOTIDE SEQUENCE [LARGE SCALE GENOMIC DNA]</scope>
    <source>
        <strain evidence="2 3">ZY113</strain>
    </source>
</reference>
<evidence type="ECO:0000313" key="2">
    <source>
        <dbReference type="EMBL" id="PWG06174.1"/>
    </source>
</evidence>
<evidence type="ECO:0000313" key="3">
    <source>
        <dbReference type="Proteomes" id="UP000245670"/>
    </source>
</evidence>
<name>A0A2U2JCX5_9FLAO</name>
<protein>
    <submittedName>
        <fullName evidence="2">Uncharacterized protein</fullName>
    </submittedName>
</protein>
<dbReference type="EMBL" id="QFFG01000002">
    <property type="protein sequence ID" value="PWG06174.1"/>
    <property type="molecule type" value="Genomic_DNA"/>
</dbReference>